<dbReference type="OrthoDB" id="1098070at2"/>
<dbReference type="eggNOG" id="COG3668">
    <property type="taxonomic scope" value="Bacteria"/>
</dbReference>
<dbReference type="AlphaFoldDB" id="A0A085Z5B4"/>
<dbReference type="Gene3D" id="3.30.2310.20">
    <property type="entry name" value="RelE-like"/>
    <property type="match status" value="1"/>
</dbReference>
<gene>
    <name evidence="1" type="ORF">IX39_02900</name>
</gene>
<evidence type="ECO:0000313" key="1">
    <source>
        <dbReference type="EMBL" id="KFE99627.1"/>
    </source>
</evidence>
<keyword evidence="2" id="KW-1185">Reference proteome</keyword>
<evidence type="ECO:0000313" key="2">
    <source>
        <dbReference type="Proteomes" id="UP000028713"/>
    </source>
</evidence>
<comment type="caution">
    <text evidence="1">The sequence shown here is derived from an EMBL/GenBank/DDBJ whole genome shotgun (WGS) entry which is preliminary data.</text>
</comment>
<sequence>MKSGYNILWSPNALSELEETIEYLQKNFSDKELAKLARKIESFSEIISKNPYIFPKSEHTNIHKAVILTFNTAYYRVKNNDVEILSFFSNRQSPTKSRI</sequence>
<dbReference type="EMBL" id="JPRP01000001">
    <property type="protein sequence ID" value="KFE99627.1"/>
    <property type="molecule type" value="Genomic_DNA"/>
</dbReference>
<dbReference type="Proteomes" id="UP000028713">
    <property type="component" value="Unassembled WGS sequence"/>
</dbReference>
<accession>A0A085Z5B4</accession>
<protein>
    <recommendedName>
        <fullName evidence="3">Plasmid stabilization protein</fullName>
    </recommendedName>
</protein>
<name>A0A085Z5B4_9FLAO</name>
<organism evidence="1 2">
    <name type="scientific">Chryseobacterium formosense</name>
    <dbReference type="NCBI Taxonomy" id="236814"/>
    <lineage>
        <taxon>Bacteria</taxon>
        <taxon>Pseudomonadati</taxon>
        <taxon>Bacteroidota</taxon>
        <taxon>Flavobacteriia</taxon>
        <taxon>Flavobacteriales</taxon>
        <taxon>Weeksellaceae</taxon>
        <taxon>Chryseobacterium group</taxon>
        <taxon>Chryseobacterium</taxon>
    </lineage>
</organism>
<dbReference type="RefSeq" id="WP_034673306.1">
    <property type="nucleotide sequence ID" value="NZ_FPAP01000004.1"/>
</dbReference>
<dbReference type="STRING" id="236814.IX39_02900"/>
<proteinExistence type="predicted"/>
<reference evidence="1 2" key="1">
    <citation type="submission" date="2014-07" db="EMBL/GenBank/DDBJ databases">
        <title>Genome of Chryseobacterium formosense LMG 24722.</title>
        <authorList>
            <person name="Pipes S.E."/>
            <person name="Stropko S.J."/>
            <person name="Newman J.D."/>
        </authorList>
    </citation>
    <scope>NUCLEOTIDE SEQUENCE [LARGE SCALE GENOMIC DNA]</scope>
    <source>
        <strain evidence="1 2">LMG 24722</strain>
    </source>
</reference>
<dbReference type="InterPro" id="IPR035093">
    <property type="entry name" value="RelE/ParE_toxin_dom_sf"/>
</dbReference>
<evidence type="ECO:0008006" key="3">
    <source>
        <dbReference type="Google" id="ProtNLM"/>
    </source>
</evidence>